<evidence type="ECO:0000256" key="6">
    <source>
        <dbReference type="PIRSR" id="PIRSR002419-1"/>
    </source>
</evidence>
<dbReference type="Pfam" id="PF00335">
    <property type="entry name" value="Tetraspanin"/>
    <property type="match status" value="1"/>
</dbReference>
<dbReference type="PRINTS" id="PR00259">
    <property type="entry name" value="TMFOUR"/>
</dbReference>
<dbReference type="PIRSF" id="PIRSF002419">
    <property type="entry name" value="Tetraspanin"/>
    <property type="match status" value="1"/>
</dbReference>
<evidence type="ECO:0000256" key="2">
    <source>
        <dbReference type="ARBA" id="ARBA00006840"/>
    </source>
</evidence>
<feature type="transmembrane region" description="Helical" evidence="7">
    <location>
        <begin position="12"/>
        <end position="33"/>
    </location>
</feature>
<protein>
    <recommendedName>
        <fullName evidence="7">Tetraspanin</fullName>
    </recommendedName>
</protein>
<dbReference type="PANTHER" id="PTHR19282:SF456">
    <property type="entry name" value="CD63 MOLECULE"/>
    <property type="match status" value="1"/>
</dbReference>
<evidence type="ECO:0000256" key="4">
    <source>
        <dbReference type="ARBA" id="ARBA00022989"/>
    </source>
</evidence>
<dbReference type="InterPro" id="IPR018499">
    <property type="entry name" value="Tetraspanin/Peripherin"/>
</dbReference>
<comment type="subcellular location">
    <subcellularLocation>
        <location evidence="1 7">Membrane</location>
        <topology evidence="1 7">Multi-pass membrane protein</topology>
    </subcellularLocation>
</comment>
<keyword evidence="5 7" id="KW-0472">Membrane</keyword>
<sequence>METTMKCVKYLLFTFNLLFALSGLILIIAGGVIQGIYAEYLDFLGDQFFNTPILLIVVGCITFCVTFFGCCGAIKENHCMTLTFSVLLAVIFVIELGAGIAAYLLKSEVRQIIEVNMEKGLTNYESRGHEGVTKTWNIVQHELECCGAQEYKDWINTTFSVKTYSVPDSCCFSDVQGCGEGILRISEDQASKIIHVNGCLDKLEHLISSNVEVIGGIGIAIAFLQFIGLIFACCLAKNLKKEYETV</sequence>
<keyword evidence="6" id="KW-1015">Disulfide bond</keyword>
<organism evidence="8">
    <name type="scientific">Lepeophtheirus salmonis</name>
    <name type="common">Salmon louse</name>
    <name type="synonym">Caligus salmonis</name>
    <dbReference type="NCBI Taxonomy" id="72036"/>
    <lineage>
        <taxon>Eukaryota</taxon>
        <taxon>Metazoa</taxon>
        <taxon>Ecdysozoa</taxon>
        <taxon>Arthropoda</taxon>
        <taxon>Crustacea</taxon>
        <taxon>Multicrustacea</taxon>
        <taxon>Hexanauplia</taxon>
        <taxon>Copepoda</taxon>
        <taxon>Siphonostomatoida</taxon>
        <taxon>Caligidae</taxon>
        <taxon>Lepeophtheirus</taxon>
    </lineage>
</organism>
<accession>A0A0K2U2F3</accession>
<dbReference type="OMA" id="CCMMRSI"/>
<dbReference type="GO" id="GO:0005886">
    <property type="term" value="C:plasma membrane"/>
    <property type="evidence" value="ECO:0007669"/>
    <property type="project" value="TreeGrafter"/>
</dbReference>
<feature type="transmembrane region" description="Helical" evidence="7">
    <location>
        <begin position="53"/>
        <end position="74"/>
    </location>
</feature>
<dbReference type="InterPro" id="IPR008952">
    <property type="entry name" value="Tetraspanin_EC2_sf"/>
</dbReference>
<dbReference type="Gene3D" id="1.10.1450.10">
    <property type="entry name" value="Tetraspanin"/>
    <property type="match status" value="1"/>
</dbReference>
<dbReference type="AlphaFoldDB" id="A0A0K2U2F3"/>
<evidence type="ECO:0000256" key="1">
    <source>
        <dbReference type="ARBA" id="ARBA00004141"/>
    </source>
</evidence>
<evidence type="ECO:0000256" key="7">
    <source>
        <dbReference type="RuleBase" id="RU361218"/>
    </source>
</evidence>
<dbReference type="EMBL" id="HACA01014485">
    <property type="protein sequence ID" value="CDW31846.1"/>
    <property type="molecule type" value="Transcribed_RNA"/>
</dbReference>
<evidence type="ECO:0000313" key="8">
    <source>
        <dbReference type="EMBL" id="CDW31846.1"/>
    </source>
</evidence>
<proteinExistence type="inferred from homology"/>
<dbReference type="PANTHER" id="PTHR19282">
    <property type="entry name" value="TETRASPANIN"/>
    <property type="match status" value="1"/>
</dbReference>
<evidence type="ECO:0000256" key="5">
    <source>
        <dbReference type="ARBA" id="ARBA00023136"/>
    </source>
</evidence>
<feature type="transmembrane region" description="Helical" evidence="7">
    <location>
        <begin position="213"/>
        <end position="236"/>
    </location>
</feature>
<keyword evidence="3 7" id="KW-0812">Transmembrane</keyword>
<evidence type="ECO:0000256" key="3">
    <source>
        <dbReference type="ARBA" id="ARBA00022692"/>
    </source>
</evidence>
<name>A0A0K2U2F3_LEPSM</name>
<feature type="transmembrane region" description="Helical" evidence="7">
    <location>
        <begin position="86"/>
        <end position="105"/>
    </location>
</feature>
<reference evidence="8" key="1">
    <citation type="submission" date="2014-05" db="EMBL/GenBank/DDBJ databases">
        <authorList>
            <person name="Chronopoulou M."/>
        </authorList>
    </citation>
    <scope>NUCLEOTIDE SEQUENCE</scope>
    <source>
        <tissue evidence="8">Whole organism</tissue>
    </source>
</reference>
<comment type="similarity">
    <text evidence="2 7">Belongs to the tetraspanin (TM4SF) family.</text>
</comment>
<dbReference type="SUPFAM" id="SSF48652">
    <property type="entry name" value="Tetraspanin"/>
    <property type="match status" value="1"/>
</dbReference>
<feature type="disulfide bond" evidence="6">
    <location>
        <begin position="145"/>
        <end position="178"/>
    </location>
</feature>
<dbReference type="OrthoDB" id="10033535at2759"/>
<dbReference type="InterPro" id="IPR000301">
    <property type="entry name" value="Tetraspanin_animals"/>
</dbReference>
<keyword evidence="4 7" id="KW-1133">Transmembrane helix</keyword>